<evidence type="ECO:0000259" key="14">
    <source>
        <dbReference type="PROSITE" id="PS50975"/>
    </source>
</evidence>
<comment type="cofactor">
    <cofactor evidence="2">
        <name>Mg(2+)</name>
        <dbReference type="ChEBI" id="CHEBI:18420"/>
    </cofactor>
</comment>
<dbReference type="EMBL" id="MFUW01000020">
    <property type="protein sequence ID" value="OGI90173.1"/>
    <property type="molecule type" value="Genomic_DNA"/>
</dbReference>
<dbReference type="AlphaFoldDB" id="A0A1F6X7Z3"/>
<name>A0A1F6X7Z3_9BACT</name>
<keyword evidence="8 13" id="KW-0067">ATP-binding</keyword>
<gene>
    <name evidence="12" type="primary">purD</name>
    <name evidence="15" type="ORF">A2911_02080</name>
</gene>
<dbReference type="GO" id="GO:0005524">
    <property type="term" value="F:ATP binding"/>
    <property type="evidence" value="ECO:0007669"/>
    <property type="project" value="UniProtKB-UniRule"/>
</dbReference>
<dbReference type="InterPro" id="IPR011054">
    <property type="entry name" value="Rudment_hybrid_motif"/>
</dbReference>
<evidence type="ECO:0000256" key="11">
    <source>
        <dbReference type="ARBA" id="ARBA00042864"/>
    </source>
</evidence>
<organism evidence="15 16">
    <name type="scientific">Candidatus Nomurabacteria bacterium RIFCSPLOWO2_01_FULL_40_15</name>
    <dbReference type="NCBI Taxonomy" id="1801772"/>
    <lineage>
        <taxon>Bacteria</taxon>
        <taxon>Candidatus Nomuraibacteriota</taxon>
    </lineage>
</organism>
<dbReference type="GO" id="GO:0046872">
    <property type="term" value="F:metal ion binding"/>
    <property type="evidence" value="ECO:0007669"/>
    <property type="project" value="InterPro"/>
</dbReference>
<evidence type="ECO:0000256" key="10">
    <source>
        <dbReference type="ARBA" id="ARBA00042242"/>
    </source>
</evidence>
<dbReference type="InterPro" id="IPR020559">
    <property type="entry name" value="PRibGlycinamide_synth_CS"/>
</dbReference>
<dbReference type="InterPro" id="IPR020562">
    <property type="entry name" value="PRibGlycinamide_synth_N"/>
</dbReference>
<dbReference type="PROSITE" id="PS00184">
    <property type="entry name" value="GARS"/>
    <property type="match status" value="1"/>
</dbReference>
<dbReference type="SMART" id="SM01209">
    <property type="entry name" value="GARS_A"/>
    <property type="match status" value="1"/>
</dbReference>
<evidence type="ECO:0000256" key="13">
    <source>
        <dbReference type="PROSITE-ProRule" id="PRU00409"/>
    </source>
</evidence>
<evidence type="ECO:0000256" key="6">
    <source>
        <dbReference type="ARBA" id="ARBA00022741"/>
    </source>
</evidence>
<dbReference type="InterPro" id="IPR011761">
    <property type="entry name" value="ATP-grasp"/>
</dbReference>
<dbReference type="SUPFAM" id="SSF51246">
    <property type="entry name" value="Rudiment single hybrid motif"/>
    <property type="match status" value="1"/>
</dbReference>
<reference evidence="15 16" key="1">
    <citation type="journal article" date="2016" name="Nat. Commun.">
        <title>Thousands of microbial genomes shed light on interconnected biogeochemical processes in an aquifer system.</title>
        <authorList>
            <person name="Anantharaman K."/>
            <person name="Brown C.T."/>
            <person name="Hug L.A."/>
            <person name="Sharon I."/>
            <person name="Castelle C.J."/>
            <person name="Probst A.J."/>
            <person name="Thomas B.C."/>
            <person name="Singh A."/>
            <person name="Wilkins M.J."/>
            <person name="Karaoz U."/>
            <person name="Brodie E.L."/>
            <person name="Williams K.H."/>
            <person name="Hubbard S.S."/>
            <person name="Banfield J.F."/>
        </authorList>
    </citation>
    <scope>NUCLEOTIDE SEQUENCE [LARGE SCALE GENOMIC DNA]</scope>
</reference>
<dbReference type="GO" id="GO:0009113">
    <property type="term" value="P:purine nucleobase biosynthetic process"/>
    <property type="evidence" value="ECO:0007669"/>
    <property type="project" value="InterPro"/>
</dbReference>
<comment type="catalytic activity">
    <reaction evidence="12">
        <text>5-phospho-beta-D-ribosylamine + glycine + ATP = N(1)-(5-phospho-beta-D-ribosyl)glycinamide + ADP + phosphate + H(+)</text>
        <dbReference type="Rhea" id="RHEA:17453"/>
        <dbReference type="ChEBI" id="CHEBI:15378"/>
        <dbReference type="ChEBI" id="CHEBI:30616"/>
        <dbReference type="ChEBI" id="CHEBI:43474"/>
        <dbReference type="ChEBI" id="CHEBI:57305"/>
        <dbReference type="ChEBI" id="CHEBI:58681"/>
        <dbReference type="ChEBI" id="CHEBI:143788"/>
        <dbReference type="ChEBI" id="CHEBI:456216"/>
        <dbReference type="EC" id="6.3.4.13"/>
    </reaction>
</comment>
<dbReference type="PANTHER" id="PTHR43472">
    <property type="entry name" value="PHOSPHORIBOSYLAMINE--GLYCINE LIGASE"/>
    <property type="match status" value="1"/>
</dbReference>
<evidence type="ECO:0000256" key="2">
    <source>
        <dbReference type="ARBA" id="ARBA00001946"/>
    </source>
</evidence>
<dbReference type="Gene3D" id="3.30.1490.20">
    <property type="entry name" value="ATP-grasp fold, A domain"/>
    <property type="match status" value="1"/>
</dbReference>
<dbReference type="Pfam" id="PF02843">
    <property type="entry name" value="GARS_C"/>
    <property type="match status" value="1"/>
</dbReference>
<dbReference type="PROSITE" id="PS50975">
    <property type="entry name" value="ATP_GRASP"/>
    <property type="match status" value="1"/>
</dbReference>
<comment type="cofactor">
    <cofactor evidence="1">
        <name>Mn(2+)</name>
        <dbReference type="ChEBI" id="CHEBI:29035"/>
    </cofactor>
</comment>
<evidence type="ECO:0000313" key="16">
    <source>
        <dbReference type="Proteomes" id="UP000176814"/>
    </source>
</evidence>
<dbReference type="Proteomes" id="UP000176814">
    <property type="component" value="Unassembled WGS sequence"/>
</dbReference>
<dbReference type="UniPathway" id="UPA00074">
    <property type="reaction ID" value="UER00125"/>
</dbReference>
<feature type="domain" description="ATP-grasp" evidence="14">
    <location>
        <begin position="111"/>
        <end position="317"/>
    </location>
</feature>
<comment type="caution">
    <text evidence="15">The sequence shown here is derived from an EMBL/GenBank/DDBJ whole genome shotgun (WGS) entry which is preliminary data.</text>
</comment>
<evidence type="ECO:0000313" key="15">
    <source>
        <dbReference type="EMBL" id="OGI90173.1"/>
    </source>
</evidence>
<dbReference type="GO" id="GO:0006189">
    <property type="term" value="P:'de novo' IMP biosynthetic process"/>
    <property type="evidence" value="ECO:0007669"/>
    <property type="project" value="UniProtKB-UniRule"/>
</dbReference>
<dbReference type="InterPro" id="IPR037123">
    <property type="entry name" value="PRibGlycinamide_synth_C_sf"/>
</dbReference>
<protein>
    <recommendedName>
        <fullName evidence="4 12">Phosphoribosylamine--glycine ligase</fullName>
        <ecNumber evidence="4 12">6.3.4.13</ecNumber>
    </recommendedName>
    <alternativeName>
        <fullName evidence="12">GARS</fullName>
    </alternativeName>
    <alternativeName>
        <fullName evidence="10 12">Glycinamide ribonucleotide synthetase</fullName>
    </alternativeName>
    <alternativeName>
        <fullName evidence="11 12">Phosphoribosylglycinamide synthetase</fullName>
    </alternativeName>
</protein>
<evidence type="ECO:0000256" key="12">
    <source>
        <dbReference type="HAMAP-Rule" id="MF_00138"/>
    </source>
</evidence>
<keyword evidence="6 13" id="KW-0547">Nucleotide-binding</keyword>
<dbReference type="GO" id="GO:0004637">
    <property type="term" value="F:phosphoribosylamine-glycine ligase activity"/>
    <property type="evidence" value="ECO:0007669"/>
    <property type="project" value="UniProtKB-UniRule"/>
</dbReference>
<dbReference type="SUPFAM" id="SSF56059">
    <property type="entry name" value="Glutathione synthetase ATP-binding domain-like"/>
    <property type="match status" value="1"/>
</dbReference>
<evidence type="ECO:0000256" key="5">
    <source>
        <dbReference type="ARBA" id="ARBA00022598"/>
    </source>
</evidence>
<keyword evidence="7 12" id="KW-0658">Purine biosynthesis</keyword>
<proteinExistence type="inferred from homology"/>
<dbReference type="NCBIfam" id="TIGR00877">
    <property type="entry name" value="purD"/>
    <property type="match status" value="1"/>
</dbReference>
<dbReference type="FunFam" id="3.30.1490.20:FF:000006">
    <property type="entry name" value="phosphoribosylamine--glycine ligase, chloroplastic-like"/>
    <property type="match status" value="1"/>
</dbReference>
<dbReference type="SUPFAM" id="SSF52440">
    <property type="entry name" value="PreATP-grasp domain"/>
    <property type="match status" value="1"/>
</dbReference>
<evidence type="ECO:0000256" key="7">
    <source>
        <dbReference type="ARBA" id="ARBA00022755"/>
    </source>
</evidence>
<dbReference type="HAMAP" id="MF_00138">
    <property type="entry name" value="GARS"/>
    <property type="match status" value="1"/>
</dbReference>
<dbReference type="Pfam" id="PF01071">
    <property type="entry name" value="GARS_A"/>
    <property type="match status" value="1"/>
</dbReference>
<keyword evidence="5 12" id="KW-0436">Ligase</keyword>
<sequence length="433" mass="47131">MQHKLKILIIGSGGREHAIGWRVSQSERAGQIFFAPGNAGTLSIGTNVNISATNIKKLLEFTKREKIDLTLALPDDPLALGIVDAFQEEKLRIWGPSRAACELEWSKAYAKDFMRRHDIPTANYEVFTNFDKAKFYIEKGKLPVVVKASGLALGKGVTVAQTTEEGIEALQKILVDKIFGDSGNEVVIEEYLQGIEISIHAISDGKSWKTFPSSQDHKRIYDGNHGPNTGGMGVIAPLPFVDNALMVRIEKEIIAPAILGMAKEGRPFIGCLYPGIMLTPEGPKVFEFNSRFGDPEAQAYMRLLETDFLDIVDASIDGKIADLEISFKKDTYACNVALASGGYPGSYEKGKEIKGIGEAENDQNILVFHAGTQLVSNSNQLVTNGGRVLGVSAVGPTLKEALVTAYDAIKKISFEGMQYRKDIGKSASDISLN</sequence>
<accession>A0A1F6X7Z3</accession>
<dbReference type="PANTHER" id="PTHR43472:SF1">
    <property type="entry name" value="PHOSPHORIBOSYLAMINE--GLYCINE LIGASE, CHLOROPLASTIC"/>
    <property type="match status" value="1"/>
</dbReference>
<dbReference type="Pfam" id="PF02844">
    <property type="entry name" value="GARS_N"/>
    <property type="match status" value="1"/>
</dbReference>
<dbReference type="InterPro" id="IPR020561">
    <property type="entry name" value="PRibGlycinamid_synth_ATP-grasp"/>
</dbReference>
<dbReference type="InterPro" id="IPR016185">
    <property type="entry name" value="PreATP-grasp_dom_sf"/>
</dbReference>
<dbReference type="InterPro" id="IPR020560">
    <property type="entry name" value="PRibGlycinamide_synth_C-dom"/>
</dbReference>
<dbReference type="Gene3D" id="3.90.600.10">
    <property type="entry name" value="Phosphoribosylglycinamide synthetase, C-terminal domain"/>
    <property type="match status" value="1"/>
</dbReference>
<dbReference type="InterPro" id="IPR000115">
    <property type="entry name" value="PRibGlycinamide_synth"/>
</dbReference>
<dbReference type="FunFam" id="3.90.600.10:FF:000001">
    <property type="entry name" value="Trifunctional purine biosynthetic protein adenosine-3"/>
    <property type="match status" value="1"/>
</dbReference>
<evidence type="ECO:0000256" key="1">
    <source>
        <dbReference type="ARBA" id="ARBA00001936"/>
    </source>
</evidence>
<evidence type="ECO:0000256" key="8">
    <source>
        <dbReference type="ARBA" id="ARBA00022840"/>
    </source>
</evidence>
<evidence type="ECO:0000256" key="9">
    <source>
        <dbReference type="ARBA" id="ARBA00038345"/>
    </source>
</evidence>
<evidence type="ECO:0000256" key="3">
    <source>
        <dbReference type="ARBA" id="ARBA00005174"/>
    </source>
</evidence>
<dbReference type="Gene3D" id="3.40.50.20">
    <property type="match status" value="1"/>
</dbReference>
<comment type="pathway">
    <text evidence="3 12">Purine metabolism; IMP biosynthesis via de novo pathway; N(1)-(5-phospho-D-ribosyl)glycinamide from 5-phospho-alpha-D-ribose 1-diphosphate: step 2/2.</text>
</comment>
<evidence type="ECO:0000256" key="4">
    <source>
        <dbReference type="ARBA" id="ARBA00013255"/>
    </source>
</evidence>
<dbReference type="Gene3D" id="3.30.470.20">
    <property type="entry name" value="ATP-grasp fold, B domain"/>
    <property type="match status" value="1"/>
</dbReference>
<dbReference type="InterPro" id="IPR013815">
    <property type="entry name" value="ATP_grasp_subdomain_1"/>
</dbReference>
<comment type="similarity">
    <text evidence="9 12">Belongs to the GARS family.</text>
</comment>
<dbReference type="EC" id="6.3.4.13" evidence="4 12"/>
<dbReference type="SMART" id="SM01210">
    <property type="entry name" value="GARS_C"/>
    <property type="match status" value="1"/>
</dbReference>